<dbReference type="Pfam" id="PF01464">
    <property type="entry name" value="SLT"/>
    <property type="match status" value="1"/>
</dbReference>
<dbReference type="PANTHER" id="PTHR34700">
    <property type="entry name" value="POTASSIUM BINDING PROTEIN KBP"/>
    <property type="match status" value="1"/>
</dbReference>
<reference evidence="2 3" key="1">
    <citation type="journal article" date="2014" name="Int. J. Syst. Evol. Microbiol.">
        <title>Complete genome sequence of Corynebacterium casei LMG S-19264T (=DSM 44701T), isolated from a smear-ripened cheese.</title>
        <authorList>
            <consortium name="US DOE Joint Genome Institute (JGI-PGF)"/>
            <person name="Walter F."/>
            <person name="Albersmeier A."/>
            <person name="Kalinowski J."/>
            <person name="Ruckert C."/>
        </authorList>
    </citation>
    <scope>NUCLEOTIDE SEQUENCE [LARGE SCALE GENOMIC DNA]</scope>
    <source>
        <strain evidence="2 3">JCM 4677</strain>
    </source>
</reference>
<dbReference type="PANTHER" id="PTHR34700:SF4">
    <property type="entry name" value="PHAGE-LIKE ELEMENT PBSX PROTEIN XKDP"/>
    <property type="match status" value="1"/>
</dbReference>
<evidence type="ECO:0000259" key="1">
    <source>
        <dbReference type="PROSITE" id="PS51782"/>
    </source>
</evidence>
<sequence>MPARGKHRRTRMSSLARGIVAAGTGGAALALPIVGATGAHAAQPTQAPKAAQTAPTAVPQVSLVTYKVAEGDTLSKIAKAHTTGDWKKLYNANRAVIGSNPAVIRPGLELTVGTKNGQTPAKTAKETKATKATTASAVAPAAAKTYTDDLDGWIKESLDIMAQQGIPGTYDGIHRNIIRESSGNAQAMNNWDSNAVAGTPSKGLLQVIDPTFAAYHVTGTSLDPFDPVANITAACNYAAARYGSIDNVFGAY</sequence>
<dbReference type="InterPro" id="IPR023346">
    <property type="entry name" value="Lysozyme-like_dom_sf"/>
</dbReference>
<dbReference type="AlphaFoldDB" id="A0A7G1P3N2"/>
<dbReference type="PROSITE" id="PS51782">
    <property type="entry name" value="LYSM"/>
    <property type="match status" value="1"/>
</dbReference>
<name>A0A7G1P3N2_9ACTN</name>
<dbReference type="SUPFAM" id="SSF54106">
    <property type="entry name" value="LysM domain"/>
    <property type="match status" value="1"/>
</dbReference>
<gene>
    <name evidence="2" type="ORF">GCM10017557_48570</name>
</gene>
<dbReference type="InterPro" id="IPR036779">
    <property type="entry name" value="LysM_dom_sf"/>
</dbReference>
<dbReference type="InterPro" id="IPR008258">
    <property type="entry name" value="Transglycosylase_SLT_dom_1"/>
</dbReference>
<dbReference type="SUPFAM" id="SSF53955">
    <property type="entry name" value="Lysozyme-like"/>
    <property type="match status" value="1"/>
</dbReference>
<dbReference type="KEGG" id="sgm:GCM10017557_48570"/>
<keyword evidence="3" id="KW-1185">Reference proteome</keyword>
<dbReference type="CDD" id="cd00118">
    <property type="entry name" value="LysM"/>
    <property type="match status" value="1"/>
</dbReference>
<dbReference type="Gene3D" id="3.10.350.10">
    <property type="entry name" value="LysM domain"/>
    <property type="match status" value="1"/>
</dbReference>
<dbReference type="InterPro" id="IPR052196">
    <property type="entry name" value="Bact_Kbp"/>
</dbReference>
<dbReference type="Proteomes" id="UP000516444">
    <property type="component" value="Chromosome"/>
</dbReference>
<dbReference type="OrthoDB" id="4629613at2"/>
<dbReference type="EMBL" id="AP023440">
    <property type="protein sequence ID" value="BCL29998.1"/>
    <property type="molecule type" value="Genomic_DNA"/>
</dbReference>
<feature type="domain" description="LysM" evidence="1">
    <location>
        <begin position="64"/>
        <end position="112"/>
    </location>
</feature>
<organism evidence="2 3">
    <name type="scientific">Streptomyces aurantiacus</name>
    <dbReference type="NCBI Taxonomy" id="47760"/>
    <lineage>
        <taxon>Bacteria</taxon>
        <taxon>Bacillati</taxon>
        <taxon>Actinomycetota</taxon>
        <taxon>Actinomycetes</taxon>
        <taxon>Kitasatosporales</taxon>
        <taxon>Streptomycetaceae</taxon>
        <taxon>Streptomyces</taxon>
        <taxon>Streptomyces aurantiacus group</taxon>
    </lineage>
</organism>
<dbReference type="InterPro" id="IPR018392">
    <property type="entry name" value="LysM"/>
</dbReference>
<evidence type="ECO:0000313" key="2">
    <source>
        <dbReference type="EMBL" id="BCL29998.1"/>
    </source>
</evidence>
<dbReference type="SMART" id="SM00257">
    <property type="entry name" value="LysM"/>
    <property type="match status" value="1"/>
</dbReference>
<protein>
    <recommendedName>
        <fullName evidence="1">LysM domain-containing protein</fullName>
    </recommendedName>
</protein>
<accession>A0A7G1P3N2</accession>
<evidence type="ECO:0000313" key="3">
    <source>
        <dbReference type="Proteomes" id="UP000516444"/>
    </source>
</evidence>
<dbReference type="Gene3D" id="1.10.530.10">
    <property type="match status" value="1"/>
</dbReference>
<dbReference type="RefSeq" id="WP_055509227.1">
    <property type="nucleotide sequence ID" value="NZ_AP023440.1"/>
</dbReference>
<dbReference type="Pfam" id="PF01476">
    <property type="entry name" value="LysM"/>
    <property type="match status" value="1"/>
</dbReference>
<proteinExistence type="predicted"/>